<dbReference type="Proteomes" id="UP000060390">
    <property type="component" value="Chromosome"/>
</dbReference>
<dbReference type="GeneID" id="26009479"/>
<protein>
    <recommendedName>
        <fullName evidence="6">Conditioned medium-induced protein 4</fullName>
    </recommendedName>
</protein>
<evidence type="ECO:0000256" key="1">
    <source>
        <dbReference type="SAM" id="MobiDB-lite"/>
    </source>
</evidence>
<evidence type="ECO:0000313" key="2">
    <source>
        <dbReference type="EMBL" id="AKH96620.1"/>
    </source>
</evidence>
<reference evidence="2 5" key="1">
    <citation type="journal article" date="2015" name="ISME J.">
        <title>Elemental sulfur and acetate can support life of a novel strictly anaerobic haloarchaeon.</title>
        <authorList>
            <person name="Sorokin D.Y."/>
            <person name="Kublanov I.V."/>
            <person name="Gavrilov S.N."/>
            <person name="Rojo D."/>
            <person name="Roman P."/>
            <person name="Golyshin P.N."/>
            <person name="Slepak V.Z."/>
            <person name="Smedile F."/>
            <person name="Ferrer M."/>
            <person name="Messina E."/>
            <person name="La Cono V."/>
            <person name="Yakimov M.M."/>
        </authorList>
    </citation>
    <scope>NUCLEOTIDE SEQUENCE [LARGE SCALE GENOMIC DNA]</scope>
    <source>
        <strain evidence="2 5">HSR2</strain>
    </source>
</reference>
<dbReference type="KEGG" id="hsu:HLASF_0106"/>
<evidence type="ECO:0000313" key="3">
    <source>
        <dbReference type="EMBL" id="ALG81022.1"/>
    </source>
</evidence>
<dbReference type="RefSeq" id="WP_050047467.1">
    <property type="nucleotide sequence ID" value="NZ_CP008874.1"/>
</dbReference>
<keyword evidence="5" id="KW-1185">Reference proteome</keyword>
<organism evidence="2 5">
    <name type="scientific">Halanaeroarchaeum sulfurireducens</name>
    <dbReference type="NCBI Taxonomy" id="1604004"/>
    <lineage>
        <taxon>Archaea</taxon>
        <taxon>Methanobacteriati</taxon>
        <taxon>Methanobacteriota</taxon>
        <taxon>Stenosarchaea group</taxon>
        <taxon>Halobacteria</taxon>
        <taxon>Halobacteriales</taxon>
        <taxon>Halobacteriaceae</taxon>
        <taxon>Halanaeroarchaeum</taxon>
    </lineage>
</organism>
<dbReference type="EMBL" id="CP011564">
    <property type="protein sequence ID" value="ALG81022.1"/>
    <property type="molecule type" value="Genomic_DNA"/>
</dbReference>
<name>A0A0F7P8R5_9EURY</name>
<reference evidence="4" key="2">
    <citation type="submission" date="2015-05" db="EMBL/GenBank/DDBJ databases">
        <title>Complete genome sequence of Halanaeroarchaeum sulfurireducens type strain M27-SA2, a sulfate-reducer haloarchaeon from marine anoxic lake Medee.</title>
        <authorList>
            <person name="Messina E."/>
            <person name="Kublanov I.V."/>
            <person name="Toshchakov S."/>
            <person name="Arcadi E."/>
            <person name="La Spada G."/>
            <person name="La Cono V."/>
            <person name="Yakimov M.M."/>
        </authorList>
    </citation>
    <scope>NUCLEOTIDE SEQUENCE [LARGE SCALE GENOMIC DNA]</scope>
    <source>
        <strain evidence="4">M27-SA2</strain>
    </source>
</reference>
<dbReference type="EMBL" id="CP008874">
    <property type="protein sequence ID" value="AKH96620.1"/>
    <property type="molecule type" value="Genomic_DNA"/>
</dbReference>
<feature type="region of interest" description="Disordered" evidence="1">
    <location>
        <begin position="169"/>
        <end position="199"/>
    </location>
</feature>
<feature type="compositionally biased region" description="Acidic residues" evidence="1">
    <location>
        <begin position="185"/>
        <end position="199"/>
    </location>
</feature>
<dbReference type="KEGG" id="hsf:HLASA_0106"/>
<evidence type="ECO:0008006" key="6">
    <source>
        <dbReference type="Google" id="ProtNLM"/>
    </source>
</evidence>
<dbReference type="HOGENOM" id="CLU_095571_0_0_2"/>
<reference evidence="3 4" key="3">
    <citation type="journal article" date="2016" name="Stand. Genomic Sci.">
        <title>Complete genome sequence of 'Halanaeroarchaeum sulfurireducens' M27-SA2, a sulfur-reducing and acetate-oxidizing haloarchaeon from the deep-sea hypersaline anoxic lake Medee.</title>
        <authorList>
            <person name="Messina E."/>
            <person name="Sorokin D.Y."/>
            <person name="Kublanov I.V."/>
            <person name="Toshchakov S."/>
            <person name="Lopatina A."/>
            <person name="Arcadi E."/>
            <person name="Smedile F."/>
            <person name="La Spada G."/>
            <person name="La Cono V."/>
            <person name="Yakimov M.M."/>
        </authorList>
    </citation>
    <scope>NUCLEOTIDE SEQUENCE [LARGE SCALE GENOMIC DNA]</scope>
    <source>
        <strain evidence="3 4">M27-SA2</strain>
    </source>
</reference>
<dbReference type="PATRIC" id="fig|1604004.4.peg.117"/>
<evidence type="ECO:0000313" key="5">
    <source>
        <dbReference type="Proteomes" id="UP000069906"/>
    </source>
</evidence>
<accession>A0A0F7P8R5</accession>
<evidence type="ECO:0000313" key="4">
    <source>
        <dbReference type="Proteomes" id="UP000060390"/>
    </source>
</evidence>
<dbReference type="AlphaFoldDB" id="A0A0F7P8R5"/>
<dbReference type="Proteomes" id="UP000069906">
    <property type="component" value="Chromosome"/>
</dbReference>
<gene>
    <name evidence="3" type="ORF">HLASA_0106</name>
    <name evidence="2" type="ORF">HLASF_0106</name>
</gene>
<dbReference type="OrthoDB" id="146450at2157"/>
<proteinExistence type="predicted"/>
<sequence length="199" mass="22392">MDEKTEELRDIFMDVSDAPEVTERQAETPGSLVEETDVEERLTEIVATMREDLGFETDLDDAALVTVVRGVYTGKSDAEIADDIDEVSEDTVVRARMDLHLLRDRDEDAPVSLDDLRSLLESGASVAEAADELDAEESTVRRYRRVVETRAEISRVGDRYREEFADILTDPDLAERMTGDVQETGLEEALEDQETDTQM</sequence>
<dbReference type="STRING" id="1604004.HLASA_0106"/>